<evidence type="ECO:0000313" key="4">
    <source>
        <dbReference type="EMBL" id="CAE8676703.1"/>
    </source>
</evidence>
<evidence type="ECO:0000256" key="2">
    <source>
        <dbReference type="SAM" id="SignalP"/>
    </source>
</evidence>
<accession>A0A813J9D1</accession>
<evidence type="ECO:0000313" key="3">
    <source>
        <dbReference type="EMBL" id="CAE8609249.1"/>
    </source>
</evidence>
<proteinExistence type="predicted"/>
<dbReference type="EMBL" id="CAJNNW010025285">
    <property type="protein sequence ID" value="CAE8676703.1"/>
    <property type="molecule type" value="Genomic_DNA"/>
</dbReference>
<keyword evidence="6" id="KW-1185">Reference proteome</keyword>
<dbReference type="Proteomes" id="UP000654075">
    <property type="component" value="Unassembled WGS sequence"/>
</dbReference>
<keyword evidence="2" id="KW-0732">Signal</keyword>
<protein>
    <submittedName>
        <fullName evidence="4">Uncharacterized protein</fullName>
    </submittedName>
</protein>
<sequence length="195" mass="20713">MIFWPAGRCKQLLAAFLWLSLLGSGSGDESSPAGSRFLGNSSAVKLAEVDLREPEQAAVAPSSGLDNLTNLDHVTNLEEEKKEEEGGAEEQSTLLIFGLLGAAAAFRLLSNRFSDRPSHAQSRYLLMPPTPPGASARQVAPSNHHAAPSNHHFGRQKSTSSGTADAGRFSPLNPLSTALLAEKHPKASSSSHNHR</sequence>
<evidence type="ECO:0000313" key="6">
    <source>
        <dbReference type="Proteomes" id="UP000654075"/>
    </source>
</evidence>
<dbReference type="AlphaFoldDB" id="A0A813J9D1"/>
<evidence type="ECO:0000313" key="5">
    <source>
        <dbReference type="Proteomes" id="UP000626109"/>
    </source>
</evidence>
<dbReference type="EMBL" id="CAJNNV010024263">
    <property type="protein sequence ID" value="CAE8609249.1"/>
    <property type="molecule type" value="Genomic_DNA"/>
</dbReference>
<dbReference type="Proteomes" id="UP000626109">
    <property type="component" value="Unassembled WGS sequence"/>
</dbReference>
<feature type="signal peptide" evidence="2">
    <location>
        <begin position="1"/>
        <end position="27"/>
    </location>
</feature>
<feature type="region of interest" description="Disordered" evidence="1">
    <location>
        <begin position="122"/>
        <end position="195"/>
    </location>
</feature>
<gene>
    <name evidence="3" type="ORF">PGLA1383_LOCUS27075</name>
    <name evidence="4" type="ORF">PGLA2088_LOCUS19991</name>
</gene>
<comment type="caution">
    <text evidence="4">The sequence shown here is derived from an EMBL/GenBank/DDBJ whole genome shotgun (WGS) entry which is preliminary data.</text>
</comment>
<organism evidence="4 5">
    <name type="scientific">Polarella glacialis</name>
    <name type="common">Dinoflagellate</name>
    <dbReference type="NCBI Taxonomy" id="89957"/>
    <lineage>
        <taxon>Eukaryota</taxon>
        <taxon>Sar</taxon>
        <taxon>Alveolata</taxon>
        <taxon>Dinophyceae</taxon>
        <taxon>Suessiales</taxon>
        <taxon>Suessiaceae</taxon>
        <taxon>Polarella</taxon>
    </lineage>
</organism>
<evidence type="ECO:0000256" key="1">
    <source>
        <dbReference type="SAM" id="MobiDB-lite"/>
    </source>
</evidence>
<reference evidence="4" key="1">
    <citation type="submission" date="2021-02" db="EMBL/GenBank/DDBJ databases">
        <authorList>
            <person name="Dougan E. K."/>
            <person name="Rhodes N."/>
            <person name="Thang M."/>
            <person name="Chan C."/>
        </authorList>
    </citation>
    <scope>NUCLEOTIDE SEQUENCE</scope>
</reference>
<feature type="chain" id="PRO_5036408933" evidence="2">
    <location>
        <begin position="28"/>
        <end position="195"/>
    </location>
</feature>
<name>A0A813J9D1_POLGL</name>